<accession>A0A6V8Q6W0</accession>
<organism evidence="1">
    <name type="scientific">Candidatus Hakubella thermalkaliphila</name>
    <dbReference type="NCBI Taxonomy" id="2754717"/>
    <lineage>
        <taxon>Bacteria</taxon>
        <taxon>Bacillati</taxon>
        <taxon>Actinomycetota</taxon>
        <taxon>Actinomycetota incertae sedis</taxon>
        <taxon>Candidatus Hakubellales</taxon>
        <taxon>Candidatus Hakubellaceae</taxon>
        <taxon>Candidatus Hakubella</taxon>
    </lineage>
</organism>
<name>A0A6V8Q6W0_9ACTN</name>
<gene>
    <name evidence="1" type="ORF">HKBW3S47_01511</name>
</gene>
<feature type="non-terminal residue" evidence="1">
    <location>
        <position position="1"/>
    </location>
</feature>
<dbReference type="AlphaFoldDB" id="A0A6V8Q6W0"/>
<evidence type="ECO:0000313" key="1">
    <source>
        <dbReference type="EMBL" id="GFP39814.1"/>
    </source>
</evidence>
<dbReference type="GO" id="GO:0016740">
    <property type="term" value="F:transferase activity"/>
    <property type="evidence" value="ECO:0007669"/>
    <property type="project" value="UniProtKB-KW"/>
</dbReference>
<dbReference type="Proteomes" id="UP000569018">
    <property type="component" value="Unassembled WGS sequence"/>
</dbReference>
<sequence>SFPESLLFQGCALELHIKT</sequence>
<reference evidence="1" key="1">
    <citation type="journal article" date="2020" name="Front. Microbiol.">
        <title>Single-cell genomics of novel Actinobacteria with the Wood-Ljungdahl pathway discovered in a serpentinizing system.</title>
        <authorList>
            <person name="Merino N."/>
            <person name="Kawai M."/>
            <person name="Boyd E.S."/>
            <person name="Colman D.R."/>
            <person name="McGlynn S.E."/>
            <person name="Nealson K.H."/>
            <person name="Kurokawa K."/>
            <person name="Hongoh Y."/>
        </authorList>
    </citation>
    <scope>NUCLEOTIDE SEQUENCE [LARGE SCALE GENOMIC DNA]</scope>
    <source>
        <strain evidence="1">S47</strain>
    </source>
</reference>
<dbReference type="EMBL" id="BLSD01000093">
    <property type="protein sequence ID" value="GFP39814.1"/>
    <property type="molecule type" value="Genomic_DNA"/>
</dbReference>
<protein>
    <submittedName>
        <fullName evidence="1">CDP-diacylglycerol---glycerol-3-phosphate 3-phosphatidyltransferase</fullName>
    </submittedName>
</protein>
<keyword evidence="1" id="KW-0808">Transferase</keyword>
<comment type="caution">
    <text evidence="1">The sequence shown here is derived from an EMBL/GenBank/DDBJ whole genome shotgun (WGS) entry which is preliminary data.</text>
</comment>
<proteinExistence type="predicted"/>